<evidence type="ECO:0000313" key="4">
    <source>
        <dbReference type="Proteomes" id="UP000007879"/>
    </source>
</evidence>
<evidence type="ECO:0000259" key="2">
    <source>
        <dbReference type="PROSITE" id="PS50888"/>
    </source>
</evidence>
<dbReference type="GO" id="GO:0046983">
    <property type="term" value="F:protein dimerization activity"/>
    <property type="evidence" value="ECO:0007669"/>
    <property type="project" value="InterPro"/>
</dbReference>
<dbReference type="Pfam" id="PF00010">
    <property type="entry name" value="HLH"/>
    <property type="match status" value="1"/>
</dbReference>
<dbReference type="EnsemblMetazoa" id="Aqu2.1.35504_001">
    <property type="protein sequence ID" value="Aqu2.1.35504_001"/>
    <property type="gene ID" value="Aqu2.1.35504"/>
</dbReference>
<dbReference type="PANTHER" id="PTHR23349">
    <property type="entry name" value="BASIC HELIX-LOOP-HELIX TRANSCRIPTION FACTOR, TWIST"/>
    <property type="match status" value="1"/>
</dbReference>
<dbReference type="Gene3D" id="4.10.280.10">
    <property type="entry name" value="Helix-loop-helix DNA-binding domain"/>
    <property type="match status" value="1"/>
</dbReference>
<accession>A0A1X7V6R2</accession>
<proteinExistence type="predicted"/>
<dbReference type="FunCoup" id="A0A1X7V6R2">
    <property type="interactions" value="4"/>
</dbReference>
<dbReference type="InParanoid" id="A0A1X7V6R2"/>
<reference evidence="4" key="1">
    <citation type="journal article" date="2010" name="Nature">
        <title>The Amphimedon queenslandica genome and the evolution of animal complexity.</title>
        <authorList>
            <person name="Srivastava M."/>
            <person name="Simakov O."/>
            <person name="Chapman J."/>
            <person name="Fahey B."/>
            <person name="Gauthier M.E."/>
            <person name="Mitros T."/>
            <person name="Richards G.S."/>
            <person name="Conaco C."/>
            <person name="Dacre M."/>
            <person name="Hellsten U."/>
            <person name="Larroux C."/>
            <person name="Putnam N.H."/>
            <person name="Stanke M."/>
            <person name="Adamska M."/>
            <person name="Darling A."/>
            <person name="Degnan S.M."/>
            <person name="Oakley T.H."/>
            <person name="Plachetzki D.C."/>
            <person name="Zhai Y."/>
            <person name="Adamski M."/>
            <person name="Calcino A."/>
            <person name="Cummins S.F."/>
            <person name="Goodstein D.M."/>
            <person name="Harris C."/>
            <person name="Jackson D.J."/>
            <person name="Leys S.P."/>
            <person name="Shu S."/>
            <person name="Woodcroft B.J."/>
            <person name="Vervoort M."/>
            <person name="Kosik K.S."/>
            <person name="Manning G."/>
            <person name="Degnan B.M."/>
            <person name="Rokhsar D.S."/>
        </authorList>
    </citation>
    <scope>NUCLEOTIDE SEQUENCE [LARGE SCALE GENOMIC DNA]</scope>
</reference>
<dbReference type="InterPro" id="IPR011598">
    <property type="entry name" value="bHLH_dom"/>
</dbReference>
<dbReference type="PANTHER" id="PTHR23349:SF111">
    <property type="entry name" value="BHLH DOMAIN-CONTAINING PROTEIN"/>
    <property type="match status" value="1"/>
</dbReference>
<dbReference type="GO" id="GO:0032502">
    <property type="term" value="P:developmental process"/>
    <property type="evidence" value="ECO:0007669"/>
    <property type="project" value="TreeGrafter"/>
</dbReference>
<dbReference type="InterPro" id="IPR050283">
    <property type="entry name" value="E-box_TF_Regulators"/>
</dbReference>
<feature type="compositionally biased region" description="Low complexity" evidence="1">
    <location>
        <begin position="145"/>
        <end position="155"/>
    </location>
</feature>
<dbReference type="AlphaFoldDB" id="A0A1X7V6R2"/>
<evidence type="ECO:0000256" key="1">
    <source>
        <dbReference type="SAM" id="MobiDB-lite"/>
    </source>
</evidence>
<dbReference type="OrthoDB" id="5976910at2759"/>
<dbReference type="GO" id="GO:0000977">
    <property type="term" value="F:RNA polymerase II transcription regulatory region sequence-specific DNA binding"/>
    <property type="evidence" value="ECO:0007669"/>
    <property type="project" value="TreeGrafter"/>
</dbReference>
<organism evidence="3">
    <name type="scientific">Amphimedon queenslandica</name>
    <name type="common">Sponge</name>
    <dbReference type="NCBI Taxonomy" id="400682"/>
    <lineage>
        <taxon>Eukaryota</taxon>
        <taxon>Metazoa</taxon>
        <taxon>Porifera</taxon>
        <taxon>Demospongiae</taxon>
        <taxon>Heteroscleromorpha</taxon>
        <taxon>Haplosclerida</taxon>
        <taxon>Niphatidae</taxon>
        <taxon>Amphimedon</taxon>
    </lineage>
</organism>
<feature type="region of interest" description="Disordered" evidence="1">
    <location>
        <begin position="145"/>
        <end position="174"/>
    </location>
</feature>
<dbReference type="SUPFAM" id="SSF47459">
    <property type="entry name" value="HLH, helix-loop-helix DNA-binding domain"/>
    <property type="match status" value="1"/>
</dbReference>
<name>A0A1X7V6R2_AMPQE</name>
<evidence type="ECO:0000313" key="3">
    <source>
        <dbReference type="EnsemblMetazoa" id="Aqu2.1.35504_001"/>
    </source>
</evidence>
<sequence length="240" mass="27195">MDVYWALPKVQVDRLDEDEDDNRPTEAAVVIYNCQPSSSFHCELQQESQEEIGDRKKGRKKGKKKGRKNKTKKVSEESAALLRQQKNSKERSRIKSIGQKYNELRRILGFDLTKKRYCKHKILKAAIEYITKLQELLCDETIHSSESSSSSTESSPVQSCLLPPGPPHHANPGLSPVPFSYHRIGRYPSLSSPPHFQLMEFCNNNNNNGGRRKMEFPCNPGAIMPPAGSPTFPFCHVLIN</sequence>
<feature type="region of interest" description="Disordered" evidence="1">
    <location>
        <begin position="45"/>
        <end position="94"/>
    </location>
</feature>
<dbReference type="EnsemblMetazoa" id="XM_019994898.1">
    <property type="protein sequence ID" value="XP_019850457.1"/>
    <property type="gene ID" value="LOC109581112"/>
</dbReference>
<dbReference type="Proteomes" id="UP000007879">
    <property type="component" value="Unassembled WGS sequence"/>
</dbReference>
<protein>
    <recommendedName>
        <fullName evidence="2">BHLH domain-containing protein</fullName>
    </recommendedName>
</protein>
<feature type="domain" description="BHLH" evidence="2">
    <location>
        <begin position="81"/>
        <end position="133"/>
    </location>
</feature>
<gene>
    <name evidence="3" type="primary">109581112</name>
</gene>
<dbReference type="PROSITE" id="PS50888">
    <property type="entry name" value="BHLH"/>
    <property type="match status" value="1"/>
</dbReference>
<dbReference type="GO" id="GO:0000981">
    <property type="term" value="F:DNA-binding transcription factor activity, RNA polymerase II-specific"/>
    <property type="evidence" value="ECO:0007669"/>
    <property type="project" value="TreeGrafter"/>
</dbReference>
<dbReference type="SMART" id="SM00353">
    <property type="entry name" value="HLH"/>
    <property type="match status" value="1"/>
</dbReference>
<feature type="compositionally biased region" description="Basic residues" evidence="1">
    <location>
        <begin position="56"/>
        <end position="72"/>
    </location>
</feature>
<dbReference type="InterPro" id="IPR036638">
    <property type="entry name" value="HLH_DNA-bd_sf"/>
</dbReference>
<reference evidence="3" key="2">
    <citation type="submission" date="2017-05" db="UniProtKB">
        <authorList>
            <consortium name="EnsemblMetazoa"/>
        </authorList>
    </citation>
    <scope>IDENTIFICATION</scope>
</reference>
<keyword evidence="4" id="KW-1185">Reference proteome</keyword>
<dbReference type="KEGG" id="aqu:109581112"/>